<feature type="chain" id="PRO_5030717245" description="Sulfatase-modifying factor enzyme-like domain-containing protein" evidence="2">
    <location>
        <begin position="23"/>
        <end position="423"/>
    </location>
</feature>
<keyword evidence="2" id="KW-0732">Signal</keyword>
<proteinExistence type="inferred from homology"/>
<protein>
    <recommendedName>
        <fullName evidence="3">Sulfatase-modifying factor enzyme-like domain-containing protein</fullName>
    </recommendedName>
</protein>
<feature type="signal peptide" evidence="2">
    <location>
        <begin position="1"/>
        <end position="22"/>
    </location>
</feature>
<dbReference type="InterPro" id="IPR042095">
    <property type="entry name" value="SUMF_sf"/>
</dbReference>
<accession>A0A7R9DG36</accession>
<evidence type="ECO:0000256" key="2">
    <source>
        <dbReference type="SAM" id="SignalP"/>
    </source>
</evidence>
<name>A0A7R9DG36_TIMCR</name>
<dbReference type="SUPFAM" id="SSF56436">
    <property type="entry name" value="C-type lectin-like"/>
    <property type="match status" value="1"/>
</dbReference>
<evidence type="ECO:0000259" key="3">
    <source>
        <dbReference type="Pfam" id="PF03781"/>
    </source>
</evidence>
<dbReference type="PANTHER" id="PTHR23150:SF19">
    <property type="entry name" value="FORMYLGLYCINE-GENERATING ENZYME"/>
    <property type="match status" value="1"/>
</dbReference>
<evidence type="ECO:0000313" key="4">
    <source>
        <dbReference type="EMBL" id="CAD7414100.1"/>
    </source>
</evidence>
<comment type="similarity">
    <text evidence="1">Belongs to the sulfatase-modifying factor family.</text>
</comment>
<dbReference type="GO" id="GO:0120147">
    <property type="term" value="F:formylglycine-generating oxidase activity"/>
    <property type="evidence" value="ECO:0007669"/>
    <property type="project" value="TreeGrafter"/>
</dbReference>
<gene>
    <name evidence="4" type="ORF">TCEB3V08_LOCUS11991</name>
</gene>
<reference evidence="4" key="1">
    <citation type="submission" date="2020-11" db="EMBL/GenBank/DDBJ databases">
        <authorList>
            <person name="Tran Van P."/>
        </authorList>
    </citation>
    <scope>NUCLEOTIDE SEQUENCE</scope>
</reference>
<dbReference type="InterPro" id="IPR005532">
    <property type="entry name" value="SUMF_dom"/>
</dbReference>
<dbReference type="InterPro" id="IPR051043">
    <property type="entry name" value="Sulfatase_Mod_Factor_Kinase"/>
</dbReference>
<evidence type="ECO:0000256" key="1">
    <source>
        <dbReference type="ARBA" id="ARBA00005310"/>
    </source>
</evidence>
<organism evidence="4">
    <name type="scientific">Timema cristinae</name>
    <name type="common">Walking stick</name>
    <dbReference type="NCBI Taxonomy" id="61476"/>
    <lineage>
        <taxon>Eukaryota</taxon>
        <taxon>Metazoa</taxon>
        <taxon>Ecdysozoa</taxon>
        <taxon>Arthropoda</taxon>
        <taxon>Hexapoda</taxon>
        <taxon>Insecta</taxon>
        <taxon>Pterygota</taxon>
        <taxon>Neoptera</taxon>
        <taxon>Polyneoptera</taxon>
        <taxon>Phasmatodea</taxon>
        <taxon>Timematodea</taxon>
        <taxon>Timematoidea</taxon>
        <taxon>Timematidae</taxon>
        <taxon>Timema</taxon>
    </lineage>
</organism>
<dbReference type="GO" id="GO:0005783">
    <property type="term" value="C:endoplasmic reticulum"/>
    <property type="evidence" value="ECO:0007669"/>
    <property type="project" value="TreeGrafter"/>
</dbReference>
<dbReference type="InterPro" id="IPR016187">
    <property type="entry name" value="CTDL_fold"/>
</dbReference>
<dbReference type="Gene3D" id="3.90.1580.10">
    <property type="entry name" value="paralog of FGE (formylglycine-generating enzyme)"/>
    <property type="match status" value="1"/>
</dbReference>
<dbReference type="PANTHER" id="PTHR23150">
    <property type="entry name" value="SULFATASE MODIFYING FACTOR 1, 2"/>
    <property type="match status" value="1"/>
</dbReference>
<dbReference type="Pfam" id="PF03781">
    <property type="entry name" value="FGE-sulfatase"/>
    <property type="match status" value="1"/>
</dbReference>
<sequence>MKILSLLTTFGLVLLNSPANDSFENTLKNNGDCGCSKTNRKQENYDSLEKLTSGKNPSKSEKYSKAANAFSEYQRRNEMVYIRGGEFNMGTNEPIFVADGEGPARKVTLEDFYLDVYEVSNSEFEIFVNSTGIKTEAELFGDSFVFESLLSKETKSGITQAVAAAPWWLPVKECDWRRPAGPDSSVKGSMDHPVVHVSWNDAVAYCEWAGKRLPTEAEWEFACRDGLQGRLFPWGNKLNPHGEHRSNALGCSGTFTQLTLQVQRCVNQTKTHYGRENTNTNHGDTNSSTSLLKIGQYGHGISLRVKLELTARRRVDKGTKRPRHRAEEEIKHVETVVSSSAIIPPSSLLTTQHVTTARNEAIGPKFVKQSTVQAIQTKQSSTPTLGLKDFPRHSATQDEVQHFFYLNTIDSSDTKSFVRVNRT</sequence>
<feature type="domain" description="Sulfatase-modifying factor enzyme-like" evidence="3">
    <location>
        <begin position="77"/>
        <end position="247"/>
    </location>
</feature>
<dbReference type="EMBL" id="OC324340">
    <property type="protein sequence ID" value="CAD7414100.1"/>
    <property type="molecule type" value="Genomic_DNA"/>
</dbReference>
<dbReference type="AlphaFoldDB" id="A0A7R9DG36"/>